<keyword evidence="3" id="KW-0732">Signal</keyword>
<dbReference type="InterPro" id="IPR023614">
    <property type="entry name" value="Porin_dom_sf"/>
</dbReference>
<dbReference type="GO" id="GO:0016020">
    <property type="term" value="C:membrane"/>
    <property type="evidence" value="ECO:0007669"/>
    <property type="project" value="InterPro"/>
</dbReference>
<dbReference type="Proteomes" id="UP000013940">
    <property type="component" value="Chromosome"/>
</dbReference>
<name>A0A2C9EL25_PSEPH</name>
<dbReference type="Gene3D" id="2.40.160.10">
    <property type="entry name" value="Porin"/>
    <property type="match status" value="1"/>
</dbReference>
<sequence>MNNNNENYLMSHWQSRTLILSSLSLLPLAAVQGAGFIDDSSLKLQLRNVYFNENFRDEHGLSAKAARSAKSERTEWAQGFLLDYQSGFTPGTLGVGVDALGLLGVRLDSGKGRSGTGLLPVHDDGRAAGEFASAGATAKVRLAKTTLKYGTLLPKTPVLVYNDARLLPQTYQGTQLTSTDIDGLSLTGGYLQRFKLRDSTDSVGLVPDGYSGGQSGDFRYGGAEYKWSKSLRLSYFHGELENFYRQDFVGLQHDLALGRGTLTSDLRYFRSADSGAAFDGKIDNRMLSGQLTYAIAGHSLGGGYQRLSGDAGLPYISGATVYSFSNAGIGKFIEEGEKTWMLGYGYNFAGLGLPGLTFSSRYLSGNGGKSRTRVDEWERDSELAYVLQQGSFKGLGVKLRNYVYRSDYARGRDSNRLYITYDIALW</sequence>
<evidence type="ECO:0000313" key="5">
    <source>
        <dbReference type="Proteomes" id="UP000013940"/>
    </source>
</evidence>
<dbReference type="EC" id="3.4.21.-" evidence="4"/>
<keyword evidence="2" id="KW-0813">Transport</keyword>
<dbReference type="GO" id="GO:0016787">
    <property type="term" value="F:hydrolase activity"/>
    <property type="evidence" value="ECO:0007669"/>
    <property type="project" value="UniProtKB-KW"/>
</dbReference>
<dbReference type="HOGENOM" id="CLU_042378_2_1_6"/>
<dbReference type="EMBL" id="CP003190">
    <property type="protein sequence ID" value="AGL84335.1"/>
    <property type="molecule type" value="Genomic_DNA"/>
</dbReference>
<evidence type="ECO:0000313" key="4">
    <source>
        <dbReference type="EMBL" id="AGL84335.1"/>
    </source>
</evidence>
<dbReference type="eggNOG" id="ENOG502Z9I0">
    <property type="taxonomic scope" value="Bacteria"/>
</dbReference>
<comment type="similarity">
    <text evidence="1">Belongs to the outer membrane porin (Opr) (TC 1.B.25) family.</text>
</comment>
<dbReference type="Pfam" id="PF03573">
    <property type="entry name" value="OprD"/>
    <property type="match status" value="1"/>
</dbReference>
<reference evidence="5" key="1">
    <citation type="journal article" date="2014" name="Genome Announc.">
        <title>Full-genome sequence of the plant growth-promoting bacterium Pseudomonas protegens CHA0.</title>
        <authorList>
            <person name="Jousset A."/>
            <person name="Schuldes J."/>
            <person name="Keel C."/>
            <person name="Maurhofer M."/>
            <person name="Daniel R."/>
            <person name="Scheu S."/>
            <person name="Thuermer A."/>
        </authorList>
    </citation>
    <scope>NUCLEOTIDE SEQUENCE [LARGE SCALE GENOMIC DNA]</scope>
    <source>
        <strain evidence="5">DSM 19095 / LMG 27888 / CFBP 6595 / CHA0</strain>
    </source>
</reference>
<keyword evidence="4" id="KW-0378">Hydrolase</keyword>
<dbReference type="PANTHER" id="PTHR34596:SF2">
    <property type="entry name" value="CHITOPORIN"/>
    <property type="match status" value="1"/>
</dbReference>
<dbReference type="AlphaFoldDB" id="A0A2C9EL25"/>
<dbReference type="InterPro" id="IPR005318">
    <property type="entry name" value="OM_porin_bac"/>
</dbReference>
<evidence type="ECO:0000256" key="3">
    <source>
        <dbReference type="ARBA" id="ARBA00022729"/>
    </source>
</evidence>
<protein>
    <submittedName>
        <fullName evidence="4">Porin D</fullName>
        <ecNumber evidence="4">3.4.21.-</ecNumber>
    </submittedName>
</protein>
<gene>
    <name evidence="4" type="primary">oprD6</name>
    <name evidence="4" type="ORF">PFLCHA0_c25640</name>
</gene>
<dbReference type="KEGG" id="pprc:PFLCHA0_c25640"/>
<accession>A0A2C9EL25</accession>
<dbReference type="GO" id="GO:0015288">
    <property type="term" value="F:porin activity"/>
    <property type="evidence" value="ECO:0007669"/>
    <property type="project" value="TreeGrafter"/>
</dbReference>
<organism evidence="4 5">
    <name type="scientific">Pseudomonas protegens (strain DSM 19095 / LMG 27888 / CFBP 6595 / CHA0)</name>
    <dbReference type="NCBI Taxonomy" id="1124983"/>
    <lineage>
        <taxon>Bacteria</taxon>
        <taxon>Pseudomonadati</taxon>
        <taxon>Pseudomonadota</taxon>
        <taxon>Gammaproteobacteria</taxon>
        <taxon>Pseudomonadales</taxon>
        <taxon>Pseudomonadaceae</taxon>
        <taxon>Pseudomonas</taxon>
    </lineage>
</organism>
<dbReference type="PANTHER" id="PTHR34596">
    <property type="entry name" value="CHITOPORIN"/>
    <property type="match status" value="1"/>
</dbReference>
<evidence type="ECO:0000256" key="1">
    <source>
        <dbReference type="ARBA" id="ARBA00009075"/>
    </source>
</evidence>
<evidence type="ECO:0000256" key="2">
    <source>
        <dbReference type="ARBA" id="ARBA00022448"/>
    </source>
</evidence>
<proteinExistence type="inferred from homology"/>